<dbReference type="AlphaFoldDB" id="A0A3B7MYR5"/>
<name>A0A3B7MYR5_9BACT</name>
<dbReference type="InterPro" id="IPR052022">
    <property type="entry name" value="26kDa_periplasmic_antigen"/>
</dbReference>
<accession>A0A3B7MYR5</accession>
<dbReference type="Pfam" id="PF04402">
    <property type="entry name" value="SIMPL"/>
    <property type="match status" value="1"/>
</dbReference>
<dbReference type="OrthoDB" id="1242975at2"/>
<dbReference type="RefSeq" id="WP_119054112.1">
    <property type="nucleotide sequence ID" value="NZ_CP032157.1"/>
</dbReference>
<feature type="chain" id="PRO_5017709240" evidence="1">
    <location>
        <begin position="24"/>
        <end position="238"/>
    </location>
</feature>
<evidence type="ECO:0000313" key="3">
    <source>
        <dbReference type="Proteomes" id="UP000263900"/>
    </source>
</evidence>
<dbReference type="Gene3D" id="3.30.110.170">
    <property type="entry name" value="Protein of unknown function (DUF541), domain 1"/>
    <property type="match status" value="1"/>
</dbReference>
<keyword evidence="1" id="KW-0732">Signal</keyword>
<feature type="signal peptide" evidence="1">
    <location>
        <begin position="1"/>
        <end position="23"/>
    </location>
</feature>
<gene>
    <name evidence="2" type="ORF">D3H65_31450</name>
</gene>
<dbReference type="KEGG" id="pseg:D3H65_31450"/>
<dbReference type="GO" id="GO:0006974">
    <property type="term" value="P:DNA damage response"/>
    <property type="evidence" value="ECO:0007669"/>
    <property type="project" value="TreeGrafter"/>
</dbReference>
<dbReference type="Gene3D" id="3.30.70.2970">
    <property type="entry name" value="Protein of unknown function (DUF541), domain 2"/>
    <property type="match status" value="1"/>
</dbReference>
<protein>
    <submittedName>
        <fullName evidence="2">DUF541 domain-containing protein</fullName>
    </submittedName>
</protein>
<evidence type="ECO:0000256" key="1">
    <source>
        <dbReference type="SAM" id="SignalP"/>
    </source>
</evidence>
<sequence>MKKFIPVCLIALTSLTGFSQSTAVNPFPKTITVNGAAEMEIVPDEIYVLVDLKEYDKKGSGKINLEKIKTDFLNNCRSIGLADSVITIAAYDGDNGNPWIKKRKKKEDLQASITYQVKFTNSKKMDELVEKLDDEATQNFRIARTSHSKIQEFRKQLKIQAIKAAKEKANYLAAAIDEQVGAAVTITEPGDAMPFEPVYQYRQAVSNMAMDSAAGGEAGVDFKKMKLRYEMQVVFALK</sequence>
<dbReference type="EMBL" id="CP032157">
    <property type="protein sequence ID" value="AXY78240.1"/>
    <property type="molecule type" value="Genomic_DNA"/>
</dbReference>
<proteinExistence type="predicted"/>
<organism evidence="2 3">
    <name type="scientific">Paraflavitalea soli</name>
    <dbReference type="NCBI Taxonomy" id="2315862"/>
    <lineage>
        <taxon>Bacteria</taxon>
        <taxon>Pseudomonadati</taxon>
        <taxon>Bacteroidota</taxon>
        <taxon>Chitinophagia</taxon>
        <taxon>Chitinophagales</taxon>
        <taxon>Chitinophagaceae</taxon>
        <taxon>Paraflavitalea</taxon>
    </lineage>
</organism>
<dbReference type="PANTHER" id="PTHR34387">
    <property type="entry name" value="SLR1258 PROTEIN"/>
    <property type="match status" value="1"/>
</dbReference>
<dbReference type="PANTHER" id="PTHR34387:SF1">
    <property type="entry name" value="PERIPLASMIC IMMUNOGENIC PROTEIN"/>
    <property type="match status" value="1"/>
</dbReference>
<keyword evidence="3" id="KW-1185">Reference proteome</keyword>
<dbReference type="InterPro" id="IPR007497">
    <property type="entry name" value="SIMPL/DUF541"/>
</dbReference>
<evidence type="ECO:0000313" key="2">
    <source>
        <dbReference type="EMBL" id="AXY78240.1"/>
    </source>
</evidence>
<dbReference type="Proteomes" id="UP000263900">
    <property type="component" value="Chromosome"/>
</dbReference>
<reference evidence="2 3" key="1">
    <citation type="submission" date="2018-09" db="EMBL/GenBank/DDBJ databases">
        <title>Genome sequencing of strain 6GH32-13.</title>
        <authorList>
            <person name="Weon H.-Y."/>
            <person name="Heo J."/>
            <person name="Kwon S.-W."/>
        </authorList>
    </citation>
    <scope>NUCLEOTIDE SEQUENCE [LARGE SCALE GENOMIC DNA]</scope>
    <source>
        <strain evidence="2 3">5GH32-13</strain>
    </source>
</reference>